<name>F9DJX0_9BACT</name>
<comment type="caution">
    <text evidence="1">The sequence shown here is derived from an EMBL/GenBank/DDBJ whole genome shotgun (WGS) entry which is preliminary data.</text>
</comment>
<reference evidence="1 2" key="1">
    <citation type="submission" date="2011-04" db="EMBL/GenBank/DDBJ databases">
        <authorList>
            <person name="Muzny D."/>
            <person name="Qin X."/>
            <person name="Deng J."/>
            <person name="Jiang H."/>
            <person name="Liu Y."/>
            <person name="Qu J."/>
            <person name="Song X.-Z."/>
            <person name="Zhang L."/>
            <person name="Thornton R."/>
            <person name="Coyle M."/>
            <person name="Francisco L."/>
            <person name="Jackson L."/>
            <person name="Javaid M."/>
            <person name="Korchina V."/>
            <person name="Kovar C."/>
            <person name="Mata R."/>
            <person name="Mathew T."/>
            <person name="Ngo R."/>
            <person name="Nguyen L."/>
            <person name="Nguyen N."/>
            <person name="Okwuonu G."/>
            <person name="Ongeri F."/>
            <person name="Pham C."/>
            <person name="Simmons D."/>
            <person name="Wilczek-Boney K."/>
            <person name="Hale W."/>
            <person name="Jakkamsetti A."/>
            <person name="Pham P."/>
            <person name="Ruth R."/>
            <person name="San Lucas F."/>
            <person name="Warren J."/>
            <person name="Zhang J."/>
            <person name="Zhao Z."/>
            <person name="Zhou C."/>
            <person name="Zhu D."/>
            <person name="Lee S."/>
            <person name="Bess C."/>
            <person name="Blankenburg K."/>
            <person name="Forbes L."/>
            <person name="Fu Q."/>
            <person name="Gubbala S."/>
            <person name="Hirani K."/>
            <person name="Jayaseelan J.C."/>
            <person name="Lara F."/>
            <person name="Munidasa M."/>
            <person name="Palculict T."/>
            <person name="Patil S."/>
            <person name="Pu L.-L."/>
            <person name="Saada N."/>
            <person name="Tang L."/>
            <person name="Weissenberger G."/>
            <person name="Zhu Y."/>
            <person name="Hemphill L."/>
            <person name="Shang Y."/>
            <person name="Youmans B."/>
            <person name="Ayvaz T."/>
            <person name="Ross M."/>
            <person name="Santibanez J."/>
            <person name="Aqrawi P."/>
            <person name="Gross S."/>
            <person name="Joshi V."/>
            <person name="Fowler G."/>
            <person name="Nazareth L."/>
            <person name="Reid J."/>
            <person name="Worley K."/>
            <person name="Petrosino J."/>
            <person name="Highlander S."/>
            <person name="Gibbs R."/>
        </authorList>
    </citation>
    <scope>NUCLEOTIDE SEQUENCE [LARGE SCALE GENOMIC DNA]</scope>
    <source>
        <strain evidence="1 2">ATCC 700821</strain>
    </source>
</reference>
<protein>
    <submittedName>
        <fullName evidence="1">Uncharacterized protein</fullName>
    </submittedName>
</protein>
<accession>F9DJX0</accession>
<dbReference type="HOGENOM" id="CLU_083598_1_0_10"/>
<sequence length="203" mass="24012">MTQQKNLPYKIKALMVWLQRMKYIQGFGIQSPSAFSFDREVINNHTSYSVYAELNKICPIKNAEERKKARLLYRINRFAKADTFYFCPTKLPHYERYITAANEKTLVENVETKYETTVETASNKVAIYFFTVCNHSKTFYAALRKTINAQSFVIVDNINKTEEAKAFWHEIVDDERVSFSFDLYYMGIAFFDKRPKQNYIINF</sequence>
<proteinExistence type="predicted"/>
<dbReference type="STRING" id="997353.HMPREF9144_1961"/>
<dbReference type="EMBL" id="AFPY01000100">
    <property type="protein sequence ID" value="EGQ15332.1"/>
    <property type="molecule type" value="Genomic_DNA"/>
</dbReference>
<dbReference type="Proteomes" id="UP000004123">
    <property type="component" value="Unassembled WGS sequence"/>
</dbReference>
<evidence type="ECO:0000313" key="2">
    <source>
        <dbReference type="Proteomes" id="UP000004123"/>
    </source>
</evidence>
<dbReference type="AlphaFoldDB" id="F9DJX0"/>
<evidence type="ECO:0000313" key="1">
    <source>
        <dbReference type="EMBL" id="EGQ15332.1"/>
    </source>
</evidence>
<gene>
    <name evidence="1" type="ORF">HMPREF9144_1961</name>
</gene>
<dbReference type="RefSeq" id="WP_006045635.1">
    <property type="nucleotide sequence ID" value="NZ_GL982513.1"/>
</dbReference>
<organism evidence="1 2">
    <name type="scientific">Prevotella pallens ATCC 700821</name>
    <dbReference type="NCBI Taxonomy" id="997353"/>
    <lineage>
        <taxon>Bacteria</taxon>
        <taxon>Pseudomonadati</taxon>
        <taxon>Bacteroidota</taxon>
        <taxon>Bacteroidia</taxon>
        <taxon>Bacteroidales</taxon>
        <taxon>Prevotellaceae</taxon>
        <taxon>Prevotella</taxon>
    </lineage>
</organism>